<gene>
    <name evidence="1" type="ORF">GC722_01095</name>
</gene>
<keyword evidence="2" id="KW-1185">Reference proteome</keyword>
<proteinExistence type="predicted"/>
<evidence type="ECO:0000313" key="1">
    <source>
        <dbReference type="EMBL" id="MVA74639.1"/>
    </source>
</evidence>
<protein>
    <recommendedName>
        <fullName evidence="3">Glycine zipper domain-containing protein</fullName>
    </recommendedName>
</protein>
<dbReference type="Proteomes" id="UP000435304">
    <property type="component" value="Unassembled WGS sequence"/>
</dbReference>
<reference evidence="1 2" key="1">
    <citation type="submission" date="2019-12" db="EMBL/GenBank/DDBJ databases">
        <title>Auraticoccus cholistani sp. nov., an actinomycete isolated from soil of Cholistan desert.</title>
        <authorList>
            <person name="Cheema M.T."/>
        </authorList>
    </citation>
    <scope>NUCLEOTIDE SEQUENCE [LARGE SCALE GENOMIC DNA]</scope>
    <source>
        <strain evidence="1 2">F435</strain>
    </source>
</reference>
<name>A0A6A9UZY3_9ACTN</name>
<dbReference type="AlphaFoldDB" id="A0A6A9UZY3"/>
<organism evidence="1 2">
    <name type="scientific">Auraticoccus cholistanensis</name>
    <dbReference type="NCBI Taxonomy" id="2656650"/>
    <lineage>
        <taxon>Bacteria</taxon>
        <taxon>Bacillati</taxon>
        <taxon>Actinomycetota</taxon>
        <taxon>Actinomycetes</taxon>
        <taxon>Propionibacteriales</taxon>
        <taxon>Propionibacteriaceae</taxon>
        <taxon>Auraticoccus</taxon>
    </lineage>
</organism>
<accession>A0A6A9UZY3</accession>
<evidence type="ECO:0008006" key="3">
    <source>
        <dbReference type="Google" id="ProtNLM"/>
    </source>
</evidence>
<evidence type="ECO:0000313" key="2">
    <source>
        <dbReference type="Proteomes" id="UP000435304"/>
    </source>
</evidence>
<comment type="caution">
    <text evidence="1">The sequence shown here is derived from an EMBL/GenBank/DDBJ whole genome shotgun (WGS) entry which is preliminary data.</text>
</comment>
<dbReference type="EMBL" id="WPCU01000003">
    <property type="protein sequence ID" value="MVA74639.1"/>
    <property type="molecule type" value="Genomic_DNA"/>
</dbReference>
<sequence length="228" mass="24179">MPTAARLQFRLRGFAEHESTDTFIQGASDEVFLSAIGTDSAAVLVGPDHQPTLELKHSGTVGDVSEDRVRNPWKQNPHVLLDFDLRRPSDWPRSMAVTLLLVEEDNQKIGETFSKLHSEVGGVVRQAAVKAASTAAGALAGAAIGSVIPGIGTAVGAAVGGIAGATYDVVIEAISEGLKNEAFTPITLTILVQDPAELGRHPKIGVPQFVQVGEHGARYTIEYDWHLA</sequence>